<sequence>MVMTISLDAAATHVGESVRFIAAVQQIATGREYWWDASASRRVMSCTWATPVGNSSR</sequence>
<dbReference type="EMBL" id="RCMI01000015">
    <property type="protein sequence ID" value="KAG2942767.1"/>
    <property type="molecule type" value="Genomic_DNA"/>
</dbReference>
<gene>
    <name evidence="1" type="ORF">PC113_g9783</name>
    <name evidence="2" type="ORF">PC115_g1254</name>
    <name evidence="3" type="ORF">PC117_g1930</name>
    <name evidence="4" type="ORF">PC118_g9013</name>
    <name evidence="5" type="ORF">PC129_g8037</name>
</gene>
<organism evidence="3 6">
    <name type="scientific">Phytophthora cactorum</name>
    <dbReference type="NCBI Taxonomy" id="29920"/>
    <lineage>
        <taxon>Eukaryota</taxon>
        <taxon>Sar</taxon>
        <taxon>Stramenopiles</taxon>
        <taxon>Oomycota</taxon>
        <taxon>Peronosporomycetes</taxon>
        <taxon>Peronosporales</taxon>
        <taxon>Peronosporaceae</taxon>
        <taxon>Phytophthora</taxon>
    </lineage>
</organism>
<dbReference type="Proteomes" id="UP000736787">
    <property type="component" value="Unassembled WGS sequence"/>
</dbReference>
<dbReference type="Proteomes" id="UP000735874">
    <property type="component" value="Unassembled WGS sequence"/>
</dbReference>
<comment type="caution">
    <text evidence="3">The sequence shown here is derived from an EMBL/GenBank/DDBJ whole genome shotgun (WGS) entry which is preliminary data.</text>
</comment>
<evidence type="ECO:0000313" key="4">
    <source>
        <dbReference type="EMBL" id="KAG2984172.1"/>
    </source>
</evidence>
<proteinExistence type="predicted"/>
<name>A0A8T1EF33_9STRA</name>
<dbReference type="Proteomes" id="UP000697107">
    <property type="component" value="Unassembled WGS sequence"/>
</dbReference>
<dbReference type="EMBL" id="RCMV01000228">
    <property type="protein sequence ID" value="KAG3221208.1"/>
    <property type="molecule type" value="Genomic_DNA"/>
</dbReference>
<evidence type="ECO:0000313" key="3">
    <source>
        <dbReference type="EMBL" id="KAG2953484.1"/>
    </source>
</evidence>
<reference evidence="3" key="1">
    <citation type="submission" date="2018-10" db="EMBL/GenBank/DDBJ databases">
        <title>Effector identification in a new, highly contiguous assembly of the strawberry crown rot pathogen Phytophthora cactorum.</title>
        <authorList>
            <person name="Armitage A.D."/>
            <person name="Nellist C.F."/>
            <person name="Bates H."/>
            <person name="Vickerstaff R.J."/>
            <person name="Harrison R.J."/>
        </authorList>
    </citation>
    <scope>NUCLEOTIDE SEQUENCE</scope>
    <source>
        <strain evidence="1">15-7</strain>
        <strain evidence="2">4032</strain>
        <strain evidence="3">4040</strain>
        <strain evidence="4">P415</strain>
        <strain evidence="5">P421</strain>
    </source>
</reference>
<evidence type="ECO:0000313" key="6">
    <source>
        <dbReference type="Proteomes" id="UP000736787"/>
    </source>
</evidence>
<dbReference type="EMBL" id="RCML01000239">
    <property type="protein sequence ID" value="KAG2984172.1"/>
    <property type="molecule type" value="Genomic_DNA"/>
</dbReference>
<accession>A0A8T1EF33</accession>
<dbReference type="EMBL" id="RCMK01000024">
    <property type="protein sequence ID" value="KAG2953484.1"/>
    <property type="molecule type" value="Genomic_DNA"/>
</dbReference>
<evidence type="ECO:0000313" key="5">
    <source>
        <dbReference type="EMBL" id="KAG3221208.1"/>
    </source>
</evidence>
<dbReference type="Proteomes" id="UP000760860">
    <property type="component" value="Unassembled WGS sequence"/>
</dbReference>
<dbReference type="EMBL" id="RCMG01000251">
    <property type="protein sequence ID" value="KAG2858465.1"/>
    <property type="molecule type" value="Genomic_DNA"/>
</dbReference>
<dbReference type="AlphaFoldDB" id="A0A8T1EF33"/>
<evidence type="ECO:0000313" key="1">
    <source>
        <dbReference type="EMBL" id="KAG2858465.1"/>
    </source>
</evidence>
<protein>
    <submittedName>
        <fullName evidence="3">Uncharacterized protein</fullName>
    </submittedName>
</protein>
<dbReference type="Proteomes" id="UP000774804">
    <property type="component" value="Unassembled WGS sequence"/>
</dbReference>
<evidence type="ECO:0000313" key="2">
    <source>
        <dbReference type="EMBL" id="KAG2942767.1"/>
    </source>
</evidence>